<evidence type="ECO:0000256" key="4">
    <source>
        <dbReference type="ARBA" id="ARBA00023143"/>
    </source>
</evidence>
<accession>A0A517TCN8</accession>
<dbReference type="AlphaFoldDB" id="A0A517TCN8"/>
<evidence type="ECO:0000256" key="1">
    <source>
        <dbReference type="ARBA" id="ARBA00002591"/>
    </source>
</evidence>
<comment type="subcellular location">
    <subcellularLocation>
        <location evidence="2">Bacterial flagellum basal body</location>
    </subcellularLocation>
</comment>
<dbReference type="GO" id="GO:0005198">
    <property type="term" value="F:structural molecule activity"/>
    <property type="evidence" value="ECO:0007669"/>
    <property type="project" value="InterPro"/>
</dbReference>
<keyword evidence="3" id="KW-0732">Signal</keyword>
<keyword evidence="5" id="KW-0969">Cilium</keyword>
<dbReference type="EMBL" id="CP036316">
    <property type="protein sequence ID" value="QDT66132.1"/>
    <property type="molecule type" value="Genomic_DNA"/>
</dbReference>
<proteinExistence type="predicted"/>
<dbReference type="KEGG" id="chya:V22_33960"/>
<dbReference type="PRINTS" id="PR01010">
    <property type="entry name" value="FLGPRINGFLGI"/>
</dbReference>
<dbReference type="InterPro" id="IPR001782">
    <property type="entry name" value="Flag_FlgI"/>
</dbReference>
<name>A0A517TCN8_9PLAN</name>
<sequence length="356" mass="38280">MFQKHLLIVAALLVFSLLFETVAEARVRLEHICTVAGQQEIKLTGLGLVVGLNGTGDGGRNLPAMRALATALTRNNAAASPIELRDSKNVAIVMVEATIPRSGLRRGQKLDCYVSSTMGAKSLRGGRLLLAPLEAPSLGGQIAIGLASGPVYIEGFDSLATGKIPGGVTLEEDVLSYFIQQGPGGKYVNLLLDAAHSSFHSSSEVTRVINSEFSFEVGREIAVSTGPGVVEVSLPEQYVSDPVKFIAHLLDVGIDNPHTQARVVVNPKTGTVIVTGEVELSPVVITHRNLTVRVGQDTYAPVPDRFRAIDQKQELSPNLEQLVEALNLLRVPPEDVIEILRELNRSGKLHAEYLEY</sequence>
<dbReference type="OrthoDB" id="9786431at2"/>
<evidence type="ECO:0000256" key="2">
    <source>
        <dbReference type="ARBA" id="ARBA00004117"/>
    </source>
</evidence>
<evidence type="ECO:0000256" key="3">
    <source>
        <dbReference type="ARBA" id="ARBA00022729"/>
    </source>
</evidence>
<dbReference type="Proteomes" id="UP000319976">
    <property type="component" value="Chromosome"/>
</dbReference>
<dbReference type="GO" id="GO:0009428">
    <property type="term" value="C:bacterial-type flagellum basal body, distal rod, P ring"/>
    <property type="evidence" value="ECO:0007669"/>
    <property type="project" value="InterPro"/>
</dbReference>
<keyword evidence="5" id="KW-0966">Cell projection</keyword>
<dbReference type="GO" id="GO:0071973">
    <property type="term" value="P:bacterial-type flagellum-dependent cell motility"/>
    <property type="evidence" value="ECO:0007669"/>
    <property type="project" value="InterPro"/>
</dbReference>
<evidence type="ECO:0000313" key="6">
    <source>
        <dbReference type="Proteomes" id="UP000319976"/>
    </source>
</evidence>
<evidence type="ECO:0000313" key="5">
    <source>
        <dbReference type="EMBL" id="QDT66132.1"/>
    </source>
</evidence>
<protein>
    <submittedName>
        <fullName evidence="5">Flagellar P-ring protein</fullName>
    </submittedName>
</protein>
<keyword evidence="5" id="KW-0282">Flagellum</keyword>
<dbReference type="GO" id="GO:0030288">
    <property type="term" value="C:outer membrane-bounded periplasmic space"/>
    <property type="evidence" value="ECO:0007669"/>
    <property type="project" value="InterPro"/>
</dbReference>
<keyword evidence="4" id="KW-0975">Bacterial flagellum</keyword>
<keyword evidence="6" id="KW-1185">Reference proteome</keyword>
<dbReference type="PANTHER" id="PTHR30381">
    <property type="entry name" value="FLAGELLAR P-RING PERIPLASMIC PROTEIN FLGI"/>
    <property type="match status" value="1"/>
</dbReference>
<gene>
    <name evidence="5" type="primary">flgI</name>
    <name evidence="5" type="ORF">V22_33960</name>
</gene>
<dbReference type="PANTHER" id="PTHR30381:SF0">
    <property type="entry name" value="FLAGELLAR P-RING PROTEIN"/>
    <property type="match status" value="1"/>
</dbReference>
<dbReference type="RefSeq" id="WP_145264978.1">
    <property type="nucleotide sequence ID" value="NZ_CP036316.1"/>
</dbReference>
<reference evidence="5 6" key="1">
    <citation type="submission" date="2019-02" db="EMBL/GenBank/DDBJ databases">
        <title>Deep-cultivation of Planctomycetes and their phenomic and genomic characterization uncovers novel biology.</title>
        <authorList>
            <person name="Wiegand S."/>
            <person name="Jogler M."/>
            <person name="Boedeker C."/>
            <person name="Pinto D."/>
            <person name="Vollmers J."/>
            <person name="Rivas-Marin E."/>
            <person name="Kohn T."/>
            <person name="Peeters S.H."/>
            <person name="Heuer A."/>
            <person name="Rast P."/>
            <person name="Oberbeckmann S."/>
            <person name="Bunk B."/>
            <person name="Jeske O."/>
            <person name="Meyerdierks A."/>
            <person name="Storesund J.E."/>
            <person name="Kallscheuer N."/>
            <person name="Luecker S."/>
            <person name="Lage O.M."/>
            <person name="Pohl T."/>
            <person name="Merkel B.J."/>
            <person name="Hornburger P."/>
            <person name="Mueller R.-W."/>
            <person name="Bruemmer F."/>
            <person name="Labrenz M."/>
            <person name="Spormann A.M."/>
            <person name="Op den Camp H."/>
            <person name="Overmann J."/>
            <person name="Amann R."/>
            <person name="Jetten M.S.M."/>
            <person name="Mascher T."/>
            <person name="Medema M.H."/>
            <person name="Devos D.P."/>
            <person name="Kaster A.-K."/>
            <person name="Ovreas L."/>
            <person name="Rohde M."/>
            <person name="Galperin M.Y."/>
            <person name="Jogler C."/>
        </authorList>
    </citation>
    <scope>NUCLEOTIDE SEQUENCE [LARGE SCALE GENOMIC DNA]</scope>
    <source>
        <strain evidence="5 6">V22</strain>
    </source>
</reference>
<comment type="function">
    <text evidence="1">Assembles around the rod to form the L-ring and probably protects the motor/basal body from shearing forces during rotation.</text>
</comment>
<dbReference type="Pfam" id="PF02119">
    <property type="entry name" value="FlgI"/>
    <property type="match status" value="1"/>
</dbReference>
<organism evidence="5 6">
    <name type="scientific">Calycomorphotria hydatis</name>
    <dbReference type="NCBI Taxonomy" id="2528027"/>
    <lineage>
        <taxon>Bacteria</taxon>
        <taxon>Pseudomonadati</taxon>
        <taxon>Planctomycetota</taxon>
        <taxon>Planctomycetia</taxon>
        <taxon>Planctomycetales</taxon>
        <taxon>Planctomycetaceae</taxon>
        <taxon>Calycomorphotria</taxon>
    </lineage>
</organism>